<reference evidence="2" key="2">
    <citation type="submission" date="2018-03" db="EMBL/GenBank/DDBJ databases">
        <title>The Triticum urartu genome reveals the dynamic nature of wheat genome evolution.</title>
        <authorList>
            <person name="Ling H."/>
            <person name="Ma B."/>
            <person name="Shi X."/>
            <person name="Liu H."/>
            <person name="Dong L."/>
            <person name="Sun H."/>
            <person name="Cao Y."/>
            <person name="Gao Q."/>
            <person name="Zheng S."/>
            <person name="Li Y."/>
            <person name="Yu Y."/>
            <person name="Du H."/>
            <person name="Qi M."/>
            <person name="Li Y."/>
            <person name="Yu H."/>
            <person name="Cui Y."/>
            <person name="Wang N."/>
            <person name="Chen C."/>
            <person name="Wu H."/>
            <person name="Zhao Y."/>
            <person name="Zhang J."/>
            <person name="Li Y."/>
            <person name="Zhou W."/>
            <person name="Zhang B."/>
            <person name="Hu W."/>
            <person name="Eijk M."/>
            <person name="Tang J."/>
            <person name="Witsenboer H."/>
            <person name="Zhao S."/>
            <person name="Li Z."/>
            <person name="Zhang A."/>
            <person name="Wang D."/>
            <person name="Liang C."/>
        </authorList>
    </citation>
    <scope>NUCLEOTIDE SEQUENCE [LARGE SCALE GENOMIC DNA]</scope>
    <source>
        <strain evidence="2">cv. G1812</strain>
    </source>
</reference>
<reference evidence="2" key="3">
    <citation type="submission" date="2022-06" db="UniProtKB">
        <authorList>
            <consortium name="EnsemblPlants"/>
        </authorList>
    </citation>
    <scope>IDENTIFICATION</scope>
</reference>
<organism evidence="2 3">
    <name type="scientific">Triticum urartu</name>
    <name type="common">Red wild einkorn</name>
    <name type="synonym">Crithodium urartu</name>
    <dbReference type="NCBI Taxonomy" id="4572"/>
    <lineage>
        <taxon>Eukaryota</taxon>
        <taxon>Viridiplantae</taxon>
        <taxon>Streptophyta</taxon>
        <taxon>Embryophyta</taxon>
        <taxon>Tracheophyta</taxon>
        <taxon>Spermatophyta</taxon>
        <taxon>Magnoliopsida</taxon>
        <taxon>Liliopsida</taxon>
        <taxon>Poales</taxon>
        <taxon>Poaceae</taxon>
        <taxon>BOP clade</taxon>
        <taxon>Pooideae</taxon>
        <taxon>Triticodae</taxon>
        <taxon>Triticeae</taxon>
        <taxon>Triticinae</taxon>
        <taxon>Triticum</taxon>
    </lineage>
</organism>
<evidence type="ECO:0000256" key="1">
    <source>
        <dbReference type="SAM" id="SignalP"/>
    </source>
</evidence>
<evidence type="ECO:0008006" key="4">
    <source>
        <dbReference type="Google" id="ProtNLM"/>
    </source>
</evidence>
<keyword evidence="1" id="KW-0732">Signal</keyword>
<dbReference type="AlphaFoldDB" id="A0A8R7TT65"/>
<protein>
    <recommendedName>
        <fullName evidence="4">Secreted protein</fullName>
    </recommendedName>
</protein>
<keyword evidence="3" id="KW-1185">Reference proteome</keyword>
<feature type="signal peptide" evidence="1">
    <location>
        <begin position="1"/>
        <end position="27"/>
    </location>
</feature>
<name>A0A8R7TT65_TRIUA</name>
<sequence>MSTAPQSPSIRLLFFVACLEVMSLRQATQSTSCKSSSASPTPLLTFMSNSISTGAPILMPLLGPDIRIRPSCSTTKGSSLVRLKM</sequence>
<reference evidence="3" key="1">
    <citation type="journal article" date="2013" name="Nature">
        <title>Draft genome of the wheat A-genome progenitor Triticum urartu.</title>
        <authorList>
            <person name="Ling H.Q."/>
            <person name="Zhao S."/>
            <person name="Liu D."/>
            <person name="Wang J."/>
            <person name="Sun H."/>
            <person name="Zhang C."/>
            <person name="Fan H."/>
            <person name="Li D."/>
            <person name="Dong L."/>
            <person name="Tao Y."/>
            <person name="Gao C."/>
            <person name="Wu H."/>
            <person name="Li Y."/>
            <person name="Cui Y."/>
            <person name="Guo X."/>
            <person name="Zheng S."/>
            <person name="Wang B."/>
            <person name="Yu K."/>
            <person name="Liang Q."/>
            <person name="Yang W."/>
            <person name="Lou X."/>
            <person name="Chen J."/>
            <person name="Feng M."/>
            <person name="Jian J."/>
            <person name="Zhang X."/>
            <person name="Luo G."/>
            <person name="Jiang Y."/>
            <person name="Liu J."/>
            <person name="Wang Z."/>
            <person name="Sha Y."/>
            <person name="Zhang B."/>
            <person name="Wu H."/>
            <person name="Tang D."/>
            <person name="Shen Q."/>
            <person name="Xue P."/>
            <person name="Zou S."/>
            <person name="Wang X."/>
            <person name="Liu X."/>
            <person name="Wang F."/>
            <person name="Yang Y."/>
            <person name="An X."/>
            <person name="Dong Z."/>
            <person name="Zhang K."/>
            <person name="Zhang X."/>
            <person name="Luo M.C."/>
            <person name="Dvorak J."/>
            <person name="Tong Y."/>
            <person name="Wang J."/>
            <person name="Yang H."/>
            <person name="Li Z."/>
            <person name="Wang D."/>
            <person name="Zhang A."/>
            <person name="Wang J."/>
        </authorList>
    </citation>
    <scope>NUCLEOTIDE SEQUENCE</scope>
    <source>
        <strain evidence="3">cv. G1812</strain>
    </source>
</reference>
<accession>A0A8R7TT65</accession>
<dbReference type="EnsemblPlants" id="TuG1812G0300001224.01.T01">
    <property type="protein sequence ID" value="TuG1812G0300001224.01.T01.cds269680"/>
    <property type="gene ID" value="TuG1812G0300001224.01"/>
</dbReference>
<evidence type="ECO:0000313" key="3">
    <source>
        <dbReference type="Proteomes" id="UP000015106"/>
    </source>
</evidence>
<evidence type="ECO:0000313" key="2">
    <source>
        <dbReference type="EnsemblPlants" id="TuG1812G0300001224.01.T01.cds269680"/>
    </source>
</evidence>
<proteinExistence type="predicted"/>
<feature type="chain" id="PRO_5035806289" description="Secreted protein" evidence="1">
    <location>
        <begin position="28"/>
        <end position="85"/>
    </location>
</feature>
<dbReference type="Proteomes" id="UP000015106">
    <property type="component" value="Chromosome 3"/>
</dbReference>
<dbReference type="Gramene" id="TuG1812G0300001224.01.T01">
    <property type="protein sequence ID" value="TuG1812G0300001224.01.T01.cds269680"/>
    <property type="gene ID" value="TuG1812G0300001224.01"/>
</dbReference>